<protein>
    <recommendedName>
        <fullName evidence="3">Outer membrane protein beta-barrel domain-containing protein</fullName>
    </recommendedName>
</protein>
<dbReference type="SUPFAM" id="SSF56925">
    <property type="entry name" value="OMPA-like"/>
    <property type="match status" value="1"/>
</dbReference>
<dbReference type="InterPro" id="IPR011250">
    <property type="entry name" value="OMP/PagP_B-barrel"/>
</dbReference>
<dbReference type="InterPro" id="IPR027385">
    <property type="entry name" value="Beta-barrel_OMP"/>
</dbReference>
<organism evidence="4 5">
    <name type="scientific">Terrihabitans soli</name>
    <dbReference type="NCBI Taxonomy" id="708113"/>
    <lineage>
        <taxon>Bacteria</taxon>
        <taxon>Pseudomonadati</taxon>
        <taxon>Pseudomonadota</taxon>
        <taxon>Alphaproteobacteria</taxon>
        <taxon>Hyphomicrobiales</taxon>
        <taxon>Terrihabitans</taxon>
    </lineage>
</organism>
<evidence type="ECO:0000313" key="4">
    <source>
        <dbReference type="EMBL" id="BCJ89899.1"/>
    </source>
</evidence>
<dbReference type="Proteomes" id="UP000515317">
    <property type="component" value="Chromosome"/>
</dbReference>
<feature type="chain" id="PRO_5027681135" description="Outer membrane protein beta-barrel domain-containing protein" evidence="2">
    <location>
        <begin position="23"/>
        <end position="259"/>
    </location>
</feature>
<sequence>MFRLNLISAAAVAVVLATGAKAADMPVMYEPEPVEYRSWYLRGDIGASHQVVGDFSSPYWDELAGLDSNVFLLDDDFEASFFFVAGIGYKINDWFRVDVTGEYRFESDFHGLDNYDEAPSDGIIDGSNQYTGTKEEAVFLFNAYLDLPSYGRMTPYVGAGVGAAWLKMSDFTDYNPTEDATGLSGDVDTWNFAYALYAGLAFEVTEQLTFDVGYRYLYLGDIETDDLLTPLGGNDEFNPFNFEDVASHDIKVGLRYMFY</sequence>
<reference evidence="4 5" key="1">
    <citation type="submission" date="2020-08" db="EMBL/GenBank/DDBJ databases">
        <title>Genome sequence of Rhizobiales bacterium strain IZ6.</title>
        <authorList>
            <person name="Nakai R."/>
            <person name="Naganuma T."/>
        </authorList>
    </citation>
    <scope>NUCLEOTIDE SEQUENCE [LARGE SCALE GENOMIC DNA]</scope>
    <source>
        <strain evidence="4 5">IZ6</strain>
    </source>
</reference>
<dbReference type="EMBL" id="AP023361">
    <property type="protein sequence ID" value="BCJ89899.1"/>
    <property type="molecule type" value="Genomic_DNA"/>
</dbReference>
<dbReference type="KEGG" id="tso:IZ6_06340"/>
<dbReference type="AlphaFoldDB" id="A0A6S6QLW7"/>
<gene>
    <name evidence="4" type="ORF">IZ6_06340</name>
</gene>
<keyword evidence="1 2" id="KW-0732">Signal</keyword>
<name>A0A6S6QLW7_9HYPH</name>
<dbReference type="RefSeq" id="WP_222876572.1">
    <property type="nucleotide sequence ID" value="NZ_AP023361.1"/>
</dbReference>
<keyword evidence="5" id="KW-1185">Reference proteome</keyword>
<evidence type="ECO:0000313" key="5">
    <source>
        <dbReference type="Proteomes" id="UP000515317"/>
    </source>
</evidence>
<accession>A0A6S6QLW7</accession>
<evidence type="ECO:0000256" key="1">
    <source>
        <dbReference type="ARBA" id="ARBA00022729"/>
    </source>
</evidence>
<feature type="signal peptide" evidence="2">
    <location>
        <begin position="1"/>
        <end position="22"/>
    </location>
</feature>
<dbReference type="Gene3D" id="2.40.160.20">
    <property type="match status" value="1"/>
</dbReference>
<dbReference type="Pfam" id="PF13505">
    <property type="entry name" value="OMP_b-brl"/>
    <property type="match status" value="1"/>
</dbReference>
<evidence type="ECO:0000259" key="3">
    <source>
        <dbReference type="Pfam" id="PF13505"/>
    </source>
</evidence>
<feature type="domain" description="Outer membrane protein beta-barrel" evidence="3">
    <location>
        <begin position="12"/>
        <end position="258"/>
    </location>
</feature>
<proteinExistence type="predicted"/>
<evidence type="ECO:0000256" key="2">
    <source>
        <dbReference type="SAM" id="SignalP"/>
    </source>
</evidence>